<gene>
    <name evidence="2" type="ORF">P879_08451</name>
</gene>
<feature type="compositionally biased region" description="Polar residues" evidence="1">
    <location>
        <begin position="33"/>
        <end position="45"/>
    </location>
</feature>
<name>A0A8T0DDX3_9TREM</name>
<comment type="caution">
    <text evidence="2">The sequence shown here is derived from an EMBL/GenBank/DDBJ whole genome shotgun (WGS) entry which is preliminary data.</text>
</comment>
<reference evidence="2 3" key="1">
    <citation type="submission" date="2019-07" db="EMBL/GenBank/DDBJ databases">
        <title>Annotation for the trematode Paragonimus westermani.</title>
        <authorList>
            <person name="Choi Y.-J."/>
        </authorList>
    </citation>
    <scope>NUCLEOTIDE SEQUENCE [LARGE SCALE GENOMIC DNA]</scope>
    <source>
        <strain evidence="2">180907_Pwestermani</strain>
    </source>
</reference>
<keyword evidence="3" id="KW-1185">Reference proteome</keyword>
<dbReference type="Proteomes" id="UP000699462">
    <property type="component" value="Unassembled WGS sequence"/>
</dbReference>
<accession>A0A8T0DDX3</accession>
<evidence type="ECO:0000313" key="3">
    <source>
        <dbReference type="Proteomes" id="UP000699462"/>
    </source>
</evidence>
<protein>
    <submittedName>
        <fullName evidence="2">Uncharacterized protein</fullName>
    </submittedName>
</protein>
<evidence type="ECO:0000313" key="2">
    <source>
        <dbReference type="EMBL" id="KAF8566023.1"/>
    </source>
</evidence>
<organism evidence="2 3">
    <name type="scientific">Paragonimus westermani</name>
    <dbReference type="NCBI Taxonomy" id="34504"/>
    <lineage>
        <taxon>Eukaryota</taxon>
        <taxon>Metazoa</taxon>
        <taxon>Spiralia</taxon>
        <taxon>Lophotrochozoa</taxon>
        <taxon>Platyhelminthes</taxon>
        <taxon>Trematoda</taxon>
        <taxon>Digenea</taxon>
        <taxon>Plagiorchiida</taxon>
        <taxon>Troglotremata</taxon>
        <taxon>Troglotrematidae</taxon>
        <taxon>Paragonimus</taxon>
    </lineage>
</organism>
<proteinExistence type="predicted"/>
<evidence type="ECO:0000256" key="1">
    <source>
        <dbReference type="SAM" id="MobiDB-lite"/>
    </source>
</evidence>
<sequence length="69" mass="7681">MGSPCKSAASFFPRGERPSTRATPLDILLDTLEQPQDVSATTSNPDGERPNFSTPRRETDHSRRQVVHM</sequence>
<dbReference type="AlphaFoldDB" id="A0A8T0DDX3"/>
<feature type="region of interest" description="Disordered" evidence="1">
    <location>
        <begin position="1"/>
        <end position="69"/>
    </location>
</feature>
<dbReference type="EMBL" id="JTDF01005730">
    <property type="protein sequence ID" value="KAF8566023.1"/>
    <property type="molecule type" value="Genomic_DNA"/>
</dbReference>